<dbReference type="RefSeq" id="WP_273840524.1">
    <property type="nucleotide sequence ID" value="NZ_JAQQWT010000002.1"/>
</dbReference>
<dbReference type="GO" id="GO:0016757">
    <property type="term" value="F:glycosyltransferase activity"/>
    <property type="evidence" value="ECO:0007669"/>
    <property type="project" value="UniProtKB-KW"/>
</dbReference>
<proteinExistence type="predicted"/>
<evidence type="ECO:0000313" key="3">
    <source>
        <dbReference type="Proteomes" id="UP001589833"/>
    </source>
</evidence>
<keyword evidence="2" id="KW-0328">Glycosyltransferase</keyword>
<reference evidence="2 3" key="1">
    <citation type="submission" date="2024-09" db="EMBL/GenBank/DDBJ databases">
        <authorList>
            <person name="Sun Q."/>
            <person name="Mori K."/>
        </authorList>
    </citation>
    <scope>NUCLEOTIDE SEQUENCE [LARGE SCALE GENOMIC DNA]</scope>
    <source>
        <strain evidence="2 3">NCAIM B.02301</strain>
    </source>
</reference>
<keyword evidence="2" id="KW-0808">Transferase</keyword>
<dbReference type="CDD" id="cd03811">
    <property type="entry name" value="GT4_GT28_WabH-like"/>
    <property type="match status" value="1"/>
</dbReference>
<dbReference type="EMBL" id="JBHLTR010000017">
    <property type="protein sequence ID" value="MFC0560074.1"/>
    <property type="molecule type" value="Genomic_DNA"/>
</dbReference>
<comment type="caution">
    <text evidence="2">The sequence shown here is derived from an EMBL/GenBank/DDBJ whole genome shotgun (WGS) entry which is preliminary data.</text>
</comment>
<dbReference type="PANTHER" id="PTHR12526">
    <property type="entry name" value="GLYCOSYLTRANSFERASE"/>
    <property type="match status" value="1"/>
</dbReference>
<dbReference type="SUPFAM" id="SSF53756">
    <property type="entry name" value="UDP-Glycosyltransferase/glycogen phosphorylase"/>
    <property type="match status" value="1"/>
</dbReference>
<organism evidence="2 3">
    <name type="scientific">Halalkalibacter alkalisediminis</name>
    <dbReference type="NCBI Taxonomy" id="935616"/>
    <lineage>
        <taxon>Bacteria</taxon>
        <taxon>Bacillati</taxon>
        <taxon>Bacillota</taxon>
        <taxon>Bacilli</taxon>
        <taxon>Bacillales</taxon>
        <taxon>Bacillaceae</taxon>
        <taxon>Halalkalibacter</taxon>
    </lineage>
</organism>
<evidence type="ECO:0000313" key="2">
    <source>
        <dbReference type="EMBL" id="MFC0560074.1"/>
    </source>
</evidence>
<name>A0ABV6NI22_9BACI</name>
<keyword evidence="3" id="KW-1185">Reference proteome</keyword>
<accession>A0ABV6NI22</accession>
<gene>
    <name evidence="2" type="ORF">ACFFH4_13560</name>
</gene>
<dbReference type="EC" id="2.4.-.-" evidence="2"/>
<protein>
    <submittedName>
        <fullName evidence="2">Glycosyltransferase</fullName>
        <ecNumber evidence="2">2.4.-.-</ecNumber>
    </submittedName>
</protein>
<sequence length="401" mass="45580">MKKNILFVMNNLTCGGAEKALISLLETIDYAKFNVDLLLFKQEGLFLSQIPPEVNLLAEPCGYKYFDMSIKTAIKDCIQKGQFDIVFSRLKAGYIFRTEENKAICEQKVWKCLSNILQSIQKEYDVAIGYLEKSPVYFSIEKVNAKKKIGFIHNDYNKLGMDPKIDEYYFSKLDNILTVSEECARVLRSKFPQYKNKVDVMYNIVSPAVLNKLSTEKIDIVKSGVTLVSVGRLTQQKGFELAVKACKNLVKNGYDVKWYVIGEGEERVTLERLIIENDLLENFILLGLKENPYPYIKAADIYVQPSRFEGKSIAIDEAKILNKPIVVTNFSTVTDQISNNQNGLIVEMNPKAIAGGIKRLIDNVSIRNSLKENLLKEELGTESEIQKLYDLFRVGQKGINK</sequence>
<dbReference type="PANTHER" id="PTHR12526:SF630">
    <property type="entry name" value="GLYCOSYLTRANSFERASE"/>
    <property type="match status" value="1"/>
</dbReference>
<dbReference type="InterPro" id="IPR001296">
    <property type="entry name" value="Glyco_trans_1"/>
</dbReference>
<dbReference type="Gene3D" id="3.40.50.2000">
    <property type="entry name" value="Glycogen Phosphorylase B"/>
    <property type="match status" value="2"/>
</dbReference>
<evidence type="ECO:0000259" key="1">
    <source>
        <dbReference type="Pfam" id="PF00534"/>
    </source>
</evidence>
<feature type="domain" description="Glycosyl transferase family 1" evidence="1">
    <location>
        <begin position="217"/>
        <end position="373"/>
    </location>
</feature>
<dbReference type="Proteomes" id="UP001589833">
    <property type="component" value="Unassembled WGS sequence"/>
</dbReference>
<dbReference type="Pfam" id="PF00534">
    <property type="entry name" value="Glycos_transf_1"/>
    <property type="match status" value="1"/>
</dbReference>